<protein>
    <recommendedName>
        <fullName evidence="1">Reverse transcriptase domain-containing protein</fullName>
    </recommendedName>
</protein>
<dbReference type="PANTHER" id="PTHR33332">
    <property type="entry name" value="REVERSE TRANSCRIPTASE DOMAIN-CONTAINING PROTEIN"/>
    <property type="match status" value="1"/>
</dbReference>
<comment type="caution">
    <text evidence="2">The sequence shown here is derived from an EMBL/GenBank/DDBJ whole genome shotgun (WGS) entry which is preliminary data.</text>
</comment>
<dbReference type="Pfam" id="PF00078">
    <property type="entry name" value="RVT_1"/>
    <property type="match status" value="2"/>
</dbReference>
<dbReference type="Pfam" id="PF03372">
    <property type="entry name" value="Exo_endo_phos"/>
    <property type="match status" value="1"/>
</dbReference>
<dbReference type="EMBL" id="JAUNZN010000018">
    <property type="protein sequence ID" value="KAK4810569.1"/>
    <property type="molecule type" value="Genomic_DNA"/>
</dbReference>
<proteinExistence type="predicted"/>
<dbReference type="PROSITE" id="PS50878">
    <property type="entry name" value="RT_POL"/>
    <property type="match status" value="2"/>
</dbReference>
<evidence type="ECO:0000313" key="3">
    <source>
        <dbReference type="Proteomes" id="UP001333110"/>
    </source>
</evidence>
<dbReference type="GO" id="GO:0003824">
    <property type="term" value="F:catalytic activity"/>
    <property type="evidence" value="ECO:0007669"/>
    <property type="project" value="InterPro"/>
</dbReference>
<feature type="domain" description="Reverse transcriptase" evidence="1">
    <location>
        <begin position="472"/>
        <end position="725"/>
    </location>
</feature>
<sequence length="1702" mass="194004">MTAQLKCLYTNARSMGNKQEELEAIVHQENYDMVAITETWWDDSHNWSAAMDGYKLFRRDMQGRRGGGVALYVRESLDSLELNDGDDRVECLWVRIRGKANKADIVVGVCYRPPNQDEEADKLFYKQLGKASRSLALVLVGDFNLPDVCWKYNTAERKQSRRFLECVADTFLKQLESEPTREGALLDLLFTNREGLVSHVMVGGCLGQSDHEIIEFLICGEAERGVSKTATLDFRRADFGLFRRLVERVPWEATLMGKGVQEGWTFFKEQVLEAQEQAVPRCQKTSRRGRRPAWLTRELWLELRKKRRVYDLWKKGQATQEDYKGVARLCREKIRRAKAELELNLAAAIKDNKKYFFKYISSKRRAKENLQPLVDGGGNTVIKDEEKAEVLNAFFASVFNSRASCSLGTQPLELEDRDGDQNGAPIIQGEMVSDLLHHLDIHKSMGPDEIHPRVLKELADVLTKPLSIIYQQSWLTGEVPADWRLANVTPIFKKGWKEDPGNYRPVSLTSVQLMEQIILSAITRHVENNQGIKPRQHGFRKGRSCLTNLISFYDKVTRLVDEGKAVDVVYLDFSKAFDTVSHSILLEKLAAHGLDGCTLCWVKNWLDGRAQRVVVNGVYSSWRPVTSGVPQGSVLGPVLFNIFINDLDEEIECTLSKFADDTKLCGSVDLLEGRQALQRDLDRLDRWAEVNCMRFNKAKCKVLHLGHSNPMQRYRLGEEWLESCLAEKDLGVLVDSRLNMSEQCAQAAKKANGILACIKNSVASRTREFWAPHYKRDFEVLECVQRRATKLVKGLEQKSYEERLRELGLFRLEKRRLKGDLIALYNYLKGGCREVGVGLFSQVQVIGQEEMVSSCARGGLDCILGNFTSLKGLSSIGTDCPGKWLSGHPWKYLKDVWMRCLGTWYSGGLGSVRFTVGLDDLKDVCWKYNTAERKQSRRFLERVADNFLTQLVSEPTREGAPLDLLFTNREGLVSDVMVGGCLGQSDHEMIEFLIRGEAARGVGKTATLDFRRADFSLFRRLVDRVPWEAALMGKGVQEGWTFFKEEVLKAQERAVPRCRKTSRRGRRPAWLTRELWLELRRKRRVYDLWKKGRATQEDYRGVARLCREKTRRAKAELELSLAAAIKDNKKHFFKYISSKRRAKENLQPLVDVGGNTVTKDEEKAEVLNAFFASVFISRAECSMGTQPLELEDRDGDQTGAPIIQGEMVSDLLHHLDTHKSMGPDEIHPRVLKELADVLTKPLSIIYQQSWLTGEVPADWRLANVTPIFKKGRKEDPGNYRPVSLTSVPGKLMEQIILSAITRHVENNQGIRPSQHGFRKGRSCLTNLISFYDKVTRLVDEGKSVDVVYLDFSKAFDTVSHGILLEKLAAHGLDGCTLRWVKNWLDGRAQRVVVNGVYSGWRPVTSGVPQGSVLGPVLFNIFINDLDEGIECTLSKFADDTKLCGSVDLLEGRQALQRDLDRLDRWAGVNCMRFNKAKCKVLHLGHSNPMQRYRLGEEWLESCLAEKDLGVLVDSRLNMSQQCAQAAKKANGILACIKNSVASRTREVIVPLYSALVRPHLEYCVQFWAPHYKRDIEVLERVQRRATKLVKGLEQKSYEERLRELGLFSLEKRRLRGDLIALYNYLKGGCREVGVGLFSQVTSDRTRGNGLKLRQGRFRLDIRKFFFTERVIKHWNRLPREVVESPSLEVFKGRLDEVLRDMV</sequence>
<dbReference type="Gene3D" id="3.60.10.10">
    <property type="entry name" value="Endonuclease/exonuclease/phosphatase"/>
    <property type="match status" value="1"/>
</dbReference>
<accession>A0AAN7MPW1</accession>
<dbReference type="SUPFAM" id="SSF56672">
    <property type="entry name" value="DNA/RNA polymerases"/>
    <property type="match status" value="2"/>
</dbReference>
<name>A0AAN7MPW1_MYCAM</name>
<evidence type="ECO:0000259" key="1">
    <source>
        <dbReference type="PROSITE" id="PS50878"/>
    </source>
</evidence>
<dbReference type="SUPFAM" id="SSF56219">
    <property type="entry name" value="DNase I-like"/>
    <property type="match status" value="1"/>
</dbReference>
<reference evidence="2 3" key="1">
    <citation type="journal article" date="2023" name="J. Hered.">
        <title>Chromosome-level genome of the wood stork (Mycteria americana) provides insight into avian chromosome evolution.</title>
        <authorList>
            <person name="Flamio R. Jr."/>
            <person name="Ramstad K.M."/>
        </authorList>
    </citation>
    <scope>NUCLEOTIDE SEQUENCE [LARGE SCALE GENOMIC DNA]</scope>
    <source>
        <strain evidence="2">JAX WOST 10</strain>
    </source>
</reference>
<gene>
    <name evidence="2" type="ORF">QYF61_004532</name>
</gene>
<dbReference type="CDD" id="cd01650">
    <property type="entry name" value="RT_nLTR_like"/>
    <property type="match status" value="2"/>
</dbReference>
<keyword evidence="3" id="KW-1185">Reference proteome</keyword>
<dbReference type="InterPro" id="IPR005135">
    <property type="entry name" value="Endo/exonuclease/phosphatase"/>
</dbReference>
<feature type="domain" description="Reverse transcriptase" evidence="1">
    <location>
        <begin position="1248"/>
        <end position="1503"/>
    </location>
</feature>
<evidence type="ECO:0000313" key="2">
    <source>
        <dbReference type="EMBL" id="KAK4810569.1"/>
    </source>
</evidence>
<organism evidence="2 3">
    <name type="scientific">Mycteria americana</name>
    <name type="common">Wood stork</name>
    <dbReference type="NCBI Taxonomy" id="33587"/>
    <lineage>
        <taxon>Eukaryota</taxon>
        <taxon>Metazoa</taxon>
        <taxon>Chordata</taxon>
        <taxon>Craniata</taxon>
        <taxon>Vertebrata</taxon>
        <taxon>Euteleostomi</taxon>
        <taxon>Archelosauria</taxon>
        <taxon>Archosauria</taxon>
        <taxon>Dinosauria</taxon>
        <taxon>Saurischia</taxon>
        <taxon>Theropoda</taxon>
        <taxon>Coelurosauria</taxon>
        <taxon>Aves</taxon>
        <taxon>Neognathae</taxon>
        <taxon>Neoaves</taxon>
        <taxon>Aequornithes</taxon>
        <taxon>Ciconiiformes</taxon>
        <taxon>Ciconiidae</taxon>
        <taxon>Mycteria</taxon>
    </lineage>
</organism>
<dbReference type="InterPro" id="IPR036691">
    <property type="entry name" value="Endo/exonu/phosph_ase_sf"/>
</dbReference>
<dbReference type="InterPro" id="IPR043502">
    <property type="entry name" value="DNA/RNA_pol_sf"/>
</dbReference>
<dbReference type="Proteomes" id="UP001333110">
    <property type="component" value="Unassembled WGS sequence"/>
</dbReference>
<dbReference type="InterPro" id="IPR000477">
    <property type="entry name" value="RT_dom"/>
</dbReference>